<proteinExistence type="predicted"/>
<dbReference type="Gene3D" id="3.40.50.1390">
    <property type="entry name" value="Resolvase, N-terminal catalytic domain"/>
    <property type="match status" value="1"/>
</dbReference>
<name>A0A9R1D706_9EURY</name>
<dbReference type="Proteomes" id="UP001139494">
    <property type="component" value="Unassembled WGS sequence"/>
</dbReference>
<dbReference type="RefSeq" id="WP_256031356.1">
    <property type="nucleotide sequence ID" value="NZ_JAHLKM010000054.1"/>
</dbReference>
<dbReference type="PANTHER" id="PTHR30461:SF23">
    <property type="entry name" value="DNA RECOMBINASE-RELATED"/>
    <property type="match status" value="1"/>
</dbReference>
<reference evidence="3" key="1">
    <citation type="journal article" date="2023" name="Front. Microbiol.">
        <title>Genomic-based phylogenetic and metabolic analyses of the genus Natronomonas, and description of Natronomonas aquatica sp. nov.</title>
        <authorList>
            <person name="Garcia-Roldan A."/>
            <person name="Duran-Viseras A."/>
            <person name="de la Haba R.R."/>
            <person name="Corral P."/>
            <person name="Sanchez-Porro C."/>
            <person name="Ventosa A."/>
        </authorList>
    </citation>
    <scope>NUCLEOTIDE SEQUENCE</scope>
    <source>
        <strain evidence="3">F2-12</strain>
    </source>
</reference>
<sequence length="138" mass="15898">MSKEKAGGFGRDRIDPSSIGDSEESDFGAAIYARTSSANQRFGYSIDEQIRRCWERCETRDWDVRYVFADEAESGRDTERPEFQRLLRAAEQEAIDVVVFWALDRFCRSLVDLVKIEEQLDQCDVSLQSVTERLCLIA</sequence>
<dbReference type="CDD" id="cd00338">
    <property type="entry name" value="Ser_Recombinase"/>
    <property type="match status" value="1"/>
</dbReference>
<evidence type="ECO:0000313" key="4">
    <source>
        <dbReference type="Proteomes" id="UP001139494"/>
    </source>
</evidence>
<keyword evidence="4" id="KW-1185">Reference proteome</keyword>
<dbReference type="SUPFAM" id="SSF53041">
    <property type="entry name" value="Resolvase-like"/>
    <property type="match status" value="1"/>
</dbReference>
<feature type="region of interest" description="Disordered" evidence="1">
    <location>
        <begin position="1"/>
        <end position="24"/>
    </location>
</feature>
<evidence type="ECO:0000313" key="3">
    <source>
        <dbReference type="EMBL" id="MCQ4334991.1"/>
    </source>
</evidence>
<dbReference type="EMBL" id="JAHLKM010000054">
    <property type="protein sequence ID" value="MCQ4334991.1"/>
    <property type="molecule type" value="Genomic_DNA"/>
</dbReference>
<dbReference type="PROSITE" id="PS51736">
    <property type="entry name" value="RECOMBINASES_3"/>
    <property type="match status" value="1"/>
</dbReference>
<feature type="compositionally biased region" description="Basic and acidic residues" evidence="1">
    <location>
        <begin position="1"/>
        <end position="15"/>
    </location>
</feature>
<dbReference type="InterPro" id="IPR006119">
    <property type="entry name" value="Resolv_N"/>
</dbReference>
<dbReference type="InterPro" id="IPR036162">
    <property type="entry name" value="Resolvase-like_N_sf"/>
</dbReference>
<organism evidence="3 4">
    <name type="scientific">Natronomonas aquatica</name>
    <dbReference type="NCBI Taxonomy" id="2841590"/>
    <lineage>
        <taxon>Archaea</taxon>
        <taxon>Methanobacteriati</taxon>
        <taxon>Methanobacteriota</taxon>
        <taxon>Stenosarchaea group</taxon>
        <taxon>Halobacteria</taxon>
        <taxon>Halobacteriales</taxon>
        <taxon>Natronomonadaceae</taxon>
        <taxon>Natronomonas</taxon>
    </lineage>
</organism>
<evidence type="ECO:0000259" key="2">
    <source>
        <dbReference type="PROSITE" id="PS51736"/>
    </source>
</evidence>
<dbReference type="PANTHER" id="PTHR30461">
    <property type="entry name" value="DNA-INVERTASE FROM LAMBDOID PROPHAGE"/>
    <property type="match status" value="1"/>
</dbReference>
<dbReference type="InterPro" id="IPR050639">
    <property type="entry name" value="SSR_resolvase"/>
</dbReference>
<feature type="domain" description="Resolvase/invertase-type recombinase catalytic" evidence="2">
    <location>
        <begin position="28"/>
        <end position="138"/>
    </location>
</feature>
<evidence type="ECO:0000256" key="1">
    <source>
        <dbReference type="SAM" id="MobiDB-lite"/>
    </source>
</evidence>
<gene>
    <name evidence="3" type="ORF">KM295_16185</name>
</gene>
<dbReference type="GO" id="GO:0003677">
    <property type="term" value="F:DNA binding"/>
    <property type="evidence" value="ECO:0007669"/>
    <property type="project" value="InterPro"/>
</dbReference>
<protein>
    <submittedName>
        <fullName evidence="3">Recombinase family protein</fullName>
    </submittedName>
</protein>
<accession>A0A9R1D706</accession>
<comment type="caution">
    <text evidence="3">The sequence shown here is derived from an EMBL/GenBank/DDBJ whole genome shotgun (WGS) entry which is preliminary data.</text>
</comment>
<dbReference type="GO" id="GO:0000150">
    <property type="term" value="F:DNA strand exchange activity"/>
    <property type="evidence" value="ECO:0007669"/>
    <property type="project" value="InterPro"/>
</dbReference>
<dbReference type="AlphaFoldDB" id="A0A9R1D706"/>
<dbReference type="SMART" id="SM00857">
    <property type="entry name" value="Resolvase"/>
    <property type="match status" value="1"/>
</dbReference>
<dbReference type="Pfam" id="PF00239">
    <property type="entry name" value="Resolvase"/>
    <property type="match status" value="1"/>
</dbReference>